<name>A0ABT4VY36_9RHOB</name>
<organism evidence="4 5">
    <name type="scientific">Aliiroseovarius salicola</name>
    <dbReference type="NCBI Taxonomy" id="3009082"/>
    <lineage>
        <taxon>Bacteria</taxon>
        <taxon>Pseudomonadati</taxon>
        <taxon>Pseudomonadota</taxon>
        <taxon>Alphaproteobacteria</taxon>
        <taxon>Rhodobacterales</taxon>
        <taxon>Paracoccaceae</taxon>
        <taxon>Aliiroseovarius</taxon>
    </lineage>
</organism>
<dbReference type="Pfam" id="PF25917">
    <property type="entry name" value="BSH_RND"/>
    <property type="match status" value="1"/>
</dbReference>
<feature type="domain" description="Multidrug resistance protein MdtA-like barrel-sandwich hybrid" evidence="3">
    <location>
        <begin position="55"/>
        <end position="177"/>
    </location>
</feature>
<dbReference type="SUPFAM" id="SSF111369">
    <property type="entry name" value="HlyD-like secretion proteins"/>
    <property type="match status" value="1"/>
</dbReference>
<feature type="signal peptide" evidence="2">
    <location>
        <begin position="1"/>
        <end position="23"/>
    </location>
</feature>
<evidence type="ECO:0000313" key="5">
    <source>
        <dbReference type="Proteomes" id="UP001528040"/>
    </source>
</evidence>
<gene>
    <name evidence="4" type="ORF">O2N63_03410</name>
</gene>
<dbReference type="Proteomes" id="UP001528040">
    <property type="component" value="Unassembled WGS sequence"/>
</dbReference>
<evidence type="ECO:0000256" key="1">
    <source>
        <dbReference type="ARBA" id="ARBA00009477"/>
    </source>
</evidence>
<dbReference type="Gene3D" id="2.40.50.100">
    <property type="match status" value="1"/>
</dbReference>
<protein>
    <submittedName>
        <fullName evidence="4">Efflux RND transporter periplasmic adaptor subunit</fullName>
    </submittedName>
</protein>
<dbReference type="Gene3D" id="2.40.30.170">
    <property type="match status" value="1"/>
</dbReference>
<sequence>MTFAKPILMAALAAGLTLSPALAQNPIKPVKLMEVTDQFVAIDRLFFGRVVARQTVDLAFQVGGQIIEFPVIEGDVIKAGTLIAQLDQERYSLAYEQAVLQKDQAERTLNRLSKLQGQTVSQVALDDATTQASLADIAVRKAEFDLEHTTLVAPFDALVAMRNVGNFVTTAPGTPVVRLHDMAEIRIDIDVPEILFQKANKDGDVELTAHFPASDQAYPLIVREFNAEASPVGQTYRLTLGMATPPGLLVLPGSSVDVRAHVESDDQQNVIPGTAIVADANKNLSVMIYEETETGTGVIKQVPIEARPSENGDFIVTSGLSAGQVIVAAGANRIADGDTVRPFTGYSN</sequence>
<dbReference type="EMBL" id="JAQIIO010000001">
    <property type="protein sequence ID" value="MDA5093126.1"/>
    <property type="molecule type" value="Genomic_DNA"/>
</dbReference>
<comment type="caution">
    <text evidence="4">The sequence shown here is derived from an EMBL/GenBank/DDBJ whole genome shotgun (WGS) entry which is preliminary data.</text>
</comment>
<evidence type="ECO:0000259" key="3">
    <source>
        <dbReference type="Pfam" id="PF25917"/>
    </source>
</evidence>
<evidence type="ECO:0000313" key="4">
    <source>
        <dbReference type="EMBL" id="MDA5093126.1"/>
    </source>
</evidence>
<dbReference type="Gene3D" id="2.40.420.20">
    <property type="match status" value="1"/>
</dbReference>
<evidence type="ECO:0000256" key="2">
    <source>
        <dbReference type="SAM" id="SignalP"/>
    </source>
</evidence>
<proteinExistence type="inferred from homology"/>
<accession>A0ABT4VY36</accession>
<dbReference type="RefSeq" id="WP_271052741.1">
    <property type="nucleotide sequence ID" value="NZ_JAQIIO010000001.1"/>
</dbReference>
<dbReference type="InterPro" id="IPR058625">
    <property type="entry name" value="MdtA-like_BSH"/>
</dbReference>
<dbReference type="PANTHER" id="PTHR30469:SF20">
    <property type="entry name" value="EFFLUX RND TRANSPORTER PERIPLASMIC ADAPTOR SUBUNIT"/>
    <property type="match status" value="1"/>
</dbReference>
<dbReference type="PANTHER" id="PTHR30469">
    <property type="entry name" value="MULTIDRUG RESISTANCE PROTEIN MDTA"/>
    <property type="match status" value="1"/>
</dbReference>
<feature type="chain" id="PRO_5046350637" evidence="2">
    <location>
        <begin position="24"/>
        <end position="348"/>
    </location>
</feature>
<dbReference type="NCBIfam" id="TIGR01730">
    <property type="entry name" value="RND_mfp"/>
    <property type="match status" value="1"/>
</dbReference>
<dbReference type="InterPro" id="IPR006143">
    <property type="entry name" value="RND_pump_MFP"/>
</dbReference>
<reference evidence="4 5" key="1">
    <citation type="submission" date="2023-01" db="EMBL/GenBank/DDBJ databases">
        <authorList>
            <person name="Yoon J.-W."/>
        </authorList>
    </citation>
    <scope>NUCLEOTIDE SEQUENCE [LARGE SCALE GENOMIC DNA]</scope>
    <source>
        <strain evidence="4 5">KMU-50</strain>
    </source>
</reference>
<keyword evidence="2" id="KW-0732">Signal</keyword>
<comment type="similarity">
    <text evidence="1">Belongs to the membrane fusion protein (MFP) (TC 8.A.1) family.</text>
</comment>
<keyword evidence="5" id="KW-1185">Reference proteome</keyword>
<dbReference type="Gene3D" id="1.10.287.470">
    <property type="entry name" value="Helix hairpin bin"/>
    <property type="match status" value="1"/>
</dbReference>